<dbReference type="SUPFAM" id="SSF53067">
    <property type="entry name" value="Actin-like ATPase domain"/>
    <property type="match status" value="2"/>
</dbReference>
<organism evidence="5">
    <name type="scientific">Mizuhopecten yessoensis</name>
    <name type="common">Japanese scallop</name>
    <name type="synonym">Patinopecten yessoensis</name>
    <dbReference type="NCBI Taxonomy" id="6573"/>
    <lineage>
        <taxon>Eukaryota</taxon>
        <taxon>Metazoa</taxon>
        <taxon>Spiralia</taxon>
        <taxon>Lophotrochozoa</taxon>
        <taxon>Mollusca</taxon>
        <taxon>Bivalvia</taxon>
        <taxon>Autobranchia</taxon>
        <taxon>Pteriomorphia</taxon>
        <taxon>Pectinida</taxon>
        <taxon>Pectinoidea</taxon>
        <taxon>Pectinidae</taxon>
        <taxon>Mizuhopecten</taxon>
    </lineage>
</organism>
<dbReference type="PANTHER" id="PTHR14187">
    <property type="entry name" value="ALPHA KINASE/ELONGATION FACTOR 2 KINASE"/>
    <property type="match status" value="1"/>
</dbReference>
<dbReference type="STRING" id="6573.A0A1C9U329"/>
<reference evidence="6 7" key="2">
    <citation type="journal article" date="2017" name="Nat. Ecol. Evol.">
        <title>Scallop genome provides insights into evolution of bilaterian karyotype and development.</title>
        <authorList>
            <person name="Wang S."/>
            <person name="Zhang J."/>
            <person name="Jiao W."/>
            <person name="Li J."/>
            <person name="Xun X."/>
            <person name="Sun Y."/>
            <person name="Guo X."/>
            <person name="Huan P."/>
            <person name="Dong B."/>
            <person name="Zhang L."/>
            <person name="Hu X."/>
            <person name="Sun X."/>
            <person name="Wang J."/>
            <person name="Zhao C."/>
            <person name="Wang Y."/>
            <person name="Wang D."/>
            <person name="Huang X."/>
            <person name="Wang R."/>
            <person name="Lv J."/>
            <person name="Li Y."/>
            <person name="Zhang Z."/>
            <person name="Liu B."/>
            <person name="Lu W."/>
            <person name="Hui Y."/>
            <person name="Liang J."/>
            <person name="Zhou Z."/>
            <person name="Hou R."/>
            <person name="Li X."/>
            <person name="Liu Y."/>
            <person name="Li H."/>
            <person name="Ning X."/>
            <person name="Lin Y."/>
            <person name="Zhao L."/>
            <person name="Xing Q."/>
            <person name="Dou J."/>
            <person name="Li Y."/>
            <person name="Mao J."/>
            <person name="Guo H."/>
            <person name="Dou H."/>
            <person name="Li T."/>
            <person name="Mu C."/>
            <person name="Jiang W."/>
            <person name="Fu Q."/>
            <person name="Fu X."/>
            <person name="Miao Y."/>
            <person name="Liu J."/>
            <person name="Yu Q."/>
            <person name="Li R."/>
            <person name="Liao H."/>
            <person name="Li X."/>
            <person name="Kong Y."/>
            <person name="Jiang Z."/>
            <person name="Chourrout D."/>
            <person name="Li R."/>
            <person name="Bao Z."/>
        </authorList>
    </citation>
    <scope>NUCLEOTIDE SEQUENCE [LARGE SCALE GENOMIC DNA]</scope>
    <source>
        <strain evidence="6 7">PY_sf001</strain>
    </source>
</reference>
<gene>
    <name evidence="6" type="ORF">KP79_PYT14997</name>
</gene>
<dbReference type="Gene3D" id="3.30.420.40">
    <property type="match status" value="2"/>
</dbReference>
<keyword evidence="3" id="KW-0067">ATP-binding</keyword>
<evidence type="ECO:0000313" key="6">
    <source>
        <dbReference type="EMBL" id="OWF35257.1"/>
    </source>
</evidence>
<dbReference type="GO" id="GO:0140662">
    <property type="term" value="F:ATP-dependent protein folding chaperone"/>
    <property type="evidence" value="ECO:0007669"/>
    <property type="project" value="InterPro"/>
</dbReference>
<accession>A0A1C9U329</accession>
<evidence type="ECO:0000256" key="4">
    <source>
        <dbReference type="SAM" id="MobiDB-lite"/>
    </source>
</evidence>
<dbReference type="InterPro" id="IPR013126">
    <property type="entry name" value="Hsp_70_fam"/>
</dbReference>
<dbReference type="CDD" id="cd10229">
    <property type="entry name" value="ASKHA_NBD_HSP70_HSPA12"/>
    <property type="match status" value="1"/>
</dbReference>
<dbReference type="EMBL" id="NEDP02076735">
    <property type="protein sequence ID" value="OWF35257.1"/>
    <property type="molecule type" value="Genomic_DNA"/>
</dbReference>
<feature type="region of interest" description="Disordered" evidence="4">
    <location>
        <begin position="1"/>
        <end position="21"/>
    </location>
</feature>
<dbReference type="OrthoDB" id="6127299at2759"/>
<dbReference type="Proteomes" id="UP000242188">
    <property type="component" value="Unassembled WGS sequence"/>
</dbReference>
<evidence type="ECO:0000256" key="1">
    <source>
        <dbReference type="ARBA" id="ARBA00007381"/>
    </source>
</evidence>
<dbReference type="InterPro" id="IPR043129">
    <property type="entry name" value="ATPase_NBD"/>
</dbReference>
<evidence type="ECO:0000256" key="3">
    <source>
        <dbReference type="ARBA" id="ARBA00022840"/>
    </source>
</evidence>
<comment type="similarity">
    <text evidence="1">Belongs to the heat shock protein 70 family.</text>
</comment>
<dbReference type="Pfam" id="PF00012">
    <property type="entry name" value="HSP70"/>
    <property type="match status" value="1"/>
</dbReference>
<name>A0A1C9U329_MIZYE</name>
<evidence type="ECO:0000313" key="7">
    <source>
        <dbReference type="Proteomes" id="UP000242188"/>
    </source>
</evidence>
<sequence>MTEVKVSGKGSNNDTPSEVVPGVEDVTVSSHLSHSGTDKAIVAAIDFGTTYSGYAYTFRNEYEKSAGAREIFINRWTRNSGANMSAKAPTTALFDTAMNFHSFGYEAEEKYAELIQQKQHQDWHCFRRFKMKLHDRMTLKRKLKIADESGRKFSAKKVYTESIRYLRKKVLTSIKATNQKKDKDAIHWVLTIPAIWTEPAKQFMREVAIEAGIPTSDLRIALEPEAAAVYCRSLPAGTLVGSRDRGVTDAFQPGGCYMIVDMGGGTVDTTVHEVAEDGRLMEVRQASGGPWGGTSVDDTFYEFIVGKFGKEFIDKFRIERAADWIMLTTEFEAQKRKLSCDKSSKISIQIPSRLIAESKLKENQLSDGKIVIDNDALENFFRPSTEDIVTHIRSVLSEVSKIDLILLVGGFATSNYVIQIITNAFPEKRVLVPLQAEVAVLFGAVLFGFEPLTICARVCRHTYGIDSFERFREGDHRLDYKVMVDDLPHCDNIFNIIVANGERLSSSETRAHAYSSTHRGDHRRHTTMVVPVFASTDPTPRYTTEDSCVELGCIRVEPPTDGWPPEVHYCIEMFFGHTEFDLLVKDDVTGQIYQSHFDFLK</sequence>
<evidence type="ECO:0000256" key="2">
    <source>
        <dbReference type="ARBA" id="ARBA00022741"/>
    </source>
</evidence>
<keyword evidence="7" id="KW-1185">Reference proteome</keyword>
<dbReference type="EMBL" id="KX085134">
    <property type="protein sequence ID" value="AOR17391.1"/>
    <property type="molecule type" value="mRNA"/>
</dbReference>
<dbReference type="PANTHER" id="PTHR14187:SF5">
    <property type="entry name" value="HEAT SHOCK 70 KDA PROTEIN 12A"/>
    <property type="match status" value="1"/>
</dbReference>
<proteinExistence type="evidence at transcript level"/>
<dbReference type="AlphaFoldDB" id="A0A1C9U329"/>
<reference evidence="5" key="1">
    <citation type="journal article" date="2016" name="Fish Shellfish Immunol.">
        <title>Hsp70 gene expansions in the scallop (Patinopecten yessoensis) genome and their expression regulation after exposure to the toxic dinoflagellate Alexandrium catenella.</title>
        <authorList>
            <person name="Cheng J."/>
            <person name="Xun X."/>
            <person name="Kong Y."/>
            <person name="Wang S."/>
            <person name="Yang Z."/>
            <person name="Li Y."/>
            <person name="Kong D."/>
            <person name="Wang S."/>
            <person name="Zhang L."/>
            <person name="Hu X."/>
            <person name="Bao Z."/>
        </authorList>
    </citation>
    <scope>NUCLEOTIDE SEQUENCE</scope>
    <source>
        <strain evidence="5">PYE.716329.17.HSPA12</strain>
    </source>
</reference>
<keyword evidence="2" id="KW-0547">Nucleotide-binding</keyword>
<dbReference type="GO" id="GO:0005524">
    <property type="term" value="F:ATP binding"/>
    <property type="evidence" value="ECO:0007669"/>
    <property type="project" value="UniProtKB-KW"/>
</dbReference>
<protein>
    <submittedName>
        <fullName evidence="5 6">Heat shock 70 kDa protein</fullName>
    </submittedName>
</protein>
<keyword evidence="5" id="KW-0346">Stress response</keyword>
<evidence type="ECO:0000313" key="5">
    <source>
        <dbReference type="EMBL" id="AOR17391.1"/>
    </source>
</evidence>